<feature type="transmembrane region" description="Helical" evidence="8">
    <location>
        <begin position="134"/>
        <end position="154"/>
    </location>
</feature>
<dbReference type="SUPFAM" id="SSF144091">
    <property type="entry name" value="Rhomboid-like"/>
    <property type="match status" value="1"/>
</dbReference>
<feature type="transmembrane region" description="Helical" evidence="8">
    <location>
        <begin position="98"/>
        <end position="122"/>
    </location>
</feature>
<comment type="subcellular location">
    <subcellularLocation>
        <location evidence="1">Membrane</location>
        <topology evidence="1">Multi-pass membrane protein</topology>
    </subcellularLocation>
</comment>
<sequence length="285" mass="30497">MNPARRTPWVTYALIIANIVVFVAYTPGVVGSLTGGGGSLADLCHLEAFLERWAVVPRELIHHQLPSLVPTGATGVGPRGAGCVIGPPRYEKSPELSVLTAMFLHGGWLHLLGNMLFLWIFGNNIEDRMGHVRFLLFYLVCGYAAAYGFALLNADSGEPLIGASGAVAGVLGAYLVLYPRARVWVLVPFLIFLPLRLPAWIVLGLWFALQAVYSTGQGVTDAGTVAYAAHVVGFVVGMLLAWPLKPGTPPPPEPRGILFGRRARPGWESGPGWQGGPGWRGGPGW</sequence>
<evidence type="ECO:0000313" key="11">
    <source>
        <dbReference type="Proteomes" id="UP001236795"/>
    </source>
</evidence>
<feature type="compositionally biased region" description="Gly residues" evidence="7">
    <location>
        <begin position="272"/>
        <end position="285"/>
    </location>
</feature>
<keyword evidence="4 8" id="KW-0812">Transmembrane</keyword>
<evidence type="ECO:0000256" key="8">
    <source>
        <dbReference type="SAM" id="Phobius"/>
    </source>
</evidence>
<gene>
    <name evidence="10" type="ORF">QO019_001147</name>
</gene>
<feature type="transmembrane region" description="Helical" evidence="8">
    <location>
        <begin position="189"/>
        <end position="213"/>
    </location>
</feature>
<keyword evidence="2" id="KW-1003">Cell membrane</keyword>
<evidence type="ECO:0000256" key="1">
    <source>
        <dbReference type="ARBA" id="ARBA00004141"/>
    </source>
</evidence>
<name>A0ABU0KAD0_9ACTN</name>
<dbReference type="Proteomes" id="UP001236795">
    <property type="component" value="Unassembled WGS sequence"/>
</dbReference>
<dbReference type="EMBL" id="JAUSWC010000003">
    <property type="protein sequence ID" value="MDQ0486315.1"/>
    <property type="molecule type" value="Genomic_DNA"/>
</dbReference>
<keyword evidence="10" id="KW-0378">Hydrolase</keyword>
<feature type="transmembrane region" description="Helical" evidence="8">
    <location>
        <begin position="160"/>
        <end position="177"/>
    </location>
</feature>
<keyword evidence="10" id="KW-0645">Protease</keyword>
<evidence type="ECO:0000256" key="4">
    <source>
        <dbReference type="ARBA" id="ARBA00022692"/>
    </source>
</evidence>
<keyword evidence="6 8" id="KW-0472">Membrane</keyword>
<dbReference type="GO" id="GO:0006508">
    <property type="term" value="P:proteolysis"/>
    <property type="evidence" value="ECO:0007669"/>
    <property type="project" value="UniProtKB-KW"/>
</dbReference>
<keyword evidence="5 8" id="KW-1133">Transmembrane helix</keyword>
<dbReference type="InterPro" id="IPR022764">
    <property type="entry name" value="Peptidase_S54_rhomboid_dom"/>
</dbReference>
<evidence type="ECO:0000313" key="10">
    <source>
        <dbReference type="EMBL" id="MDQ0486315.1"/>
    </source>
</evidence>
<keyword evidence="3" id="KW-0997">Cell inner membrane</keyword>
<dbReference type="GO" id="GO:0008233">
    <property type="term" value="F:peptidase activity"/>
    <property type="evidence" value="ECO:0007669"/>
    <property type="project" value="UniProtKB-KW"/>
</dbReference>
<dbReference type="PANTHER" id="PTHR43066:SF26">
    <property type="entry name" value="RHOMBOID PROTEASE GLPG"/>
    <property type="match status" value="1"/>
</dbReference>
<evidence type="ECO:0000256" key="5">
    <source>
        <dbReference type="ARBA" id="ARBA00022989"/>
    </source>
</evidence>
<evidence type="ECO:0000256" key="2">
    <source>
        <dbReference type="ARBA" id="ARBA00022475"/>
    </source>
</evidence>
<dbReference type="Gene3D" id="1.20.1540.10">
    <property type="entry name" value="Rhomboid-like"/>
    <property type="match status" value="1"/>
</dbReference>
<dbReference type="PANTHER" id="PTHR43066">
    <property type="entry name" value="RHOMBOID-RELATED PROTEIN"/>
    <property type="match status" value="1"/>
</dbReference>
<protein>
    <submittedName>
        <fullName evidence="10">Membrane associated rhomboid family serine protease</fullName>
    </submittedName>
</protein>
<reference evidence="10 11" key="1">
    <citation type="submission" date="2023-07" db="EMBL/GenBank/DDBJ databases">
        <title>Genomic Encyclopedia of Type Strains, Phase IV (KMG-IV): sequencing the most valuable type-strain genomes for metagenomic binning, comparative biology and taxonomic classification.</title>
        <authorList>
            <person name="Goeker M."/>
        </authorList>
    </citation>
    <scope>NUCLEOTIDE SEQUENCE [LARGE SCALE GENOMIC DNA]</scope>
    <source>
        <strain evidence="10 11">DSM 40573</strain>
    </source>
</reference>
<accession>A0ABU0KAD0</accession>
<evidence type="ECO:0000256" key="7">
    <source>
        <dbReference type="SAM" id="MobiDB-lite"/>
    </source>
</evidence>
<feature type="region of interest" description="Disordered" evidence="7">
    <location>
        <begin position="266"/>
        <end position="285"/>
    </location>
</feature>
<feature type="domain" description="Peptidase S54 rhomboid" evidence="9">
    <location>
        <begin position="98"/>
        <end position="244"/>
    </location>
</feature>
<evidence type="ECO:0000256" key="3">
    <source>
        <dbReference type="ARBA" id="ARBA00022519"/>
    </source>
</evidence>
<feature type="transmembrane region" description="Helical" evidence="8">
    <location>
        <begin position="225"/>
        <end position="244"/>
    </location>
</feature>
<evidence type="ECO:0000259" key="9">
    <source>
        <dbReference type="Pfam" id="PF01694"/>
    </source>
</evidence>
<proteinExistence type="predicted"/>
<keyword evidence="11" id="KW-1185">Reference proteome</keyword>
<comment type="caution">
    <text evidence="10">The sequence shown here is derived from an EMBL/GenBank/DDBJ whole genome shotgun (WGS) entry which is preliminary data.</text>
</comment>
<organism evidence="10 11">
    <name type="scientific">Streptomyces thermodiastaticus</name>
    <dbReference type="NCBI Taxonomy" id="44061"/>
    <lineage>
        <taxon>Bacteria</taxon>
        <taxon>Bacillati</taxon>
        <taxon>Actinomycetota</taxon>
        <taxon>Actinomycetes</taxon>
        <taxon>Kitasatosporales</taxon>
        <taxon>Streptomycetaceae</taxon>
        <taxon>Streptomyces</taxon>
    </lineage>
</organism>
<dbReference type="Pfam" id="PF01694">
    <property type="entry name" value="Rhomboid"/>
    <property type="match status" value="1"/>
</dbReference>
<feature type="transmembrane region" description="Helical" evidence="8">
    <location>
        <begin position="12"/>
        <end position="30"/>
    </location>
</feature>
<dbReference type="InterPro" id="IPR035952">
    <property type="entry name" value="Rhomboid-like_sf"/>
</dbReference>
<evidence type="ECO:0000256" key="6">
    <source>
        <dbReference type="ARBA" id="ARBA00023136"/>
    </source>
</evidence>